<dbReference type="InterPro" id="IPR036396">
    <property type="entry name" value="Cyt_P450_sf"/>
</dbReference>
<dbReference type="GO" id="GO:0033075">
    <property type="term" value="P:isoquinoline alkaloid biosynthetic process"/>
    <property type="evidence" value="ECO:0007669"/>
    <property type="project" value="UniProtKB-ARBA"/>
</dbReference>
<reference evidence="7" key="1">
    <citation type="submission" date="2022-04" db="EMBL/GenBank/DDBJ databases">
        <title>A functionally conserved STORR gene fusion in Papaver species that diverged 16.8 million years ago.</title>
        <authorList>
            <person name="Catania T."/>
        </authorList>
    </citation>
    <scope>NUCLEOTIDE SEQUENCE</scope>
    <source>
        <strain evidence="7">S-188037</strain>
    </source>
</reference>
<dbReference type="PANTHER" id="PTHR47951:SF8">
    <property type="entry name" value="CYTOCHROME P450 93A2-LIKE"/>
    <property type="match status" value="1"/>
</dbReference>
<dbReference type="PANTHER" id="PTHR47951">
    <property type="entry name" value="OS08G0547900 PROTEIN"/>
    <property type="match status" value="1"/>
</dbReference>
<dbReference type="PROSITE" id="PS00086">
    <property type="entry name" value="CYTOCHROME_P450"/>
    <property type="match status" value="1"/>
</dbReference>
<evidence type="ECO:0000256" key="5">
    <source>
        <dbReference type="PIRSR" id="PIRSR602401-1"/>
    </source>
</evidence>
<protein>
    <recommendedName>
        <fullName evidence="9">Cytochrome P450</fullName>
    </recommendedName>
</protein>
<evidence type="ECO:0008006" key="9">
    <source>
        <dbReference type="Google" id="ProtNLM"/>
    </source>
</evidence>
<keyword evidence="6" id="KW-0472">Membrane</keyword>
<keyword evidence="8" id="KW-1185">Reference proteome</keyword>
<feature type="transmembrane region" description="Helical" evidence="6">
    <location>
        <begin position="24"/>
        <end position="43"/>
    </location>
</feature>
<dbReference type="InterPro" id="IPR002401">
    <property type="entry name" value="Cyt_P450_E_grp-I"/>
</dbReference>
<comment type="similarity">
    <text evidence="1">Belongs to the cytochrome P450 family.</text>
</comment>
<dbReference type="FunFam" id="1.10.630.10:FF:000007">
    <property type="entry name" value="Cytochrome P450 76C4"/>
    <property type="match status" value="1"/>
</dbReference>
<gene>
    <name evidence="7" type="ORF">MKW98_029790</name>
</gene>
<dbReference type="SUPFAM" id="SSF48264">
    <property type="entry name" value="Cytochrome P450"/>
    <property type="match status" value="2"/>
</dbReference>
<evidence type="ECO:0000256" key="3">
    <source>
        <dbReference type="ARBA" id="ARBA00023002"/>
    </source>
</evidence>
<evidence type="ECO:0000256" key="4">
    <source>
        <dbReference type="ARBA" id="ARBA00023004"/>
    </source>
</evidence>
<dbReference type="Pfam" id="PF00067">
    <property type="entry name" value="p450"/>
    <property type="match status" value="2"/>
</dbReference>
<keyword evidence="4 5" id="KW-0408">Iron</keyword>
<dbReference type="AlphaFoldDB" id="A0AAD4XSM0"/>
<dbReference type="GO" id="GO:0005506">
    <property type="term" value="F:iron ion binding"/>
    <property type="evidence" value="ECO:0007669"/>
    <property type="project" value="InterPro"/>
</dbReference>
<dbReference type="Proteomes" id="UP001202328">
    <property type="component" value="Unassembled WGS sequence"/>
</dbReference>
<dbReference type="InterPro" id="IPR001128">
    <property type="entry name" value="Cyt_P450"/>
</dbReference>
<feature type="transmembrane region" description="Helical" evidence="6">
    <location>
        <begin position="398"/>
        <end position="417"/>
    </location>
</feature>
<keyword evidence="2 5" id="KW-0479">Metal-binding</keyword>
<dbReference type="CDD" id="cd11073">
    <property type="entry name" value="CYP76-like"/>
    <property type="match status" value="1"/>
</dbReference>
<evidence type="ECO:0000256" key="2">
    <source>
        <dbReference type="ARBA" id="ARBA00022723"/>
    </source>
</evidence>
<evidence type="ECO:0000256" key="6">
    <source>
        <dbReference type="SAM" id="Phobius"/>
    </source>
</evidence>
<name>A0AAD4XSM0_9MAGN</name>
<organism evidence="7 8">
    <name type="scientific">Papaver atlanticum</name>
    <dbReference type="NCBI Taxonomy" id="357466"/>
    <lineage>
        <taxon>Eukaryota</taxon>
        <taxon>Viridiplantae</taxon>
        <taxon>Streptophyta</taxon>
        <taxon>Embryophyta</taxon>
        <taxon>Tracheophyta</taxon>
        <taxon>Spermatophyta</taxon>
        <taxon>Magnoliopsida</taxon>
        <taxon>Ranunculales</taxon>
        <taxon>Papaveraceae</taxon>
        <taxon>Papaveroideae</taxon>
        <taxon>Papaver</taxon>
    </lineage>
</organism>
<proteinExistence type="inferred from homology"/>
<sequence length="909" mass="103567">MIPQISDLSWWRWVKDVTNGETKINTGVSVVVLVLLTYIFIVIGRRMQRRNNVDLRFPPGPRGLPLVGNLLSIEPDLHKYFAKLSKIYGPIIKLQFGRIHVIVLNSSSVAKEVLRDQDANFATRDVPIAVLAMTYGGKDIIWNHCNQEWRKLRKILTQELLGNTSLGSSYSLRRSEIRRTVKDVYGMIGTPINVGEQVFVATLNVVLNMLWGGIIQGDERIRVGIELRQLFNRSTELSLRPNISDFFPIFRRFDIQGIEKESWKIFGEMDRMFDSVIDQHLKFDKENSEHKQRSGKDFLQFLLELTETHDVKTRVTMTQLKALLQNFKENFSTKVVQISIECSPPEVTNGKENSGINFSTDPSRSTFALFPGFILSPLLTDLSWWRWVKDVTNGETKINTGVSVVVLVLVTYIFIVIGRRLQRRNNGDLRFPPGPRGLPLVGNLFSIEPDLHKYFAKLSKIYGPIIKLQLGRIHVIVLNSSSVAKEVLRDQDANFATRDVPIAVLAMTYGGKDIIWNHCNQEWRKLRKILTQELLGNTSLGSSYSLRRSEIRRTVKDVYGMIGTPINVGKQMYAATVNVVLNMLWGGTIQGDDRIRVGIEVQQLIDEMIELAFKPNVSDFFPILARFDMQGIQKKAWKAFGELDRVFDSVIDQHLKLDKENNGNKQRRGKDFLHLVLELTKKHDFKTQVTMTQLKALLLDVVVAGTDTSTTTLEWAMSEVIKNPEVMRKAQQELDEVVGKNSIVEESHMNQLPYLEAVVKETLRLHPAVPLLVPRRSITSSAVRGYTIPEGSRVFVNVWAIHRDSDAWNNPLVFRPERFFSSDDHLKKYGNIGNNFDFLPFGSGRRVCAGIPLAERLLIYVLASLLHSFNWKLSEGEKLDLTEKFGVVLKKATPLIAIPTPRLSNLDFY</sequence>
<evidence type="ECO:0000256" key="1">
    <source>
        <dbReference type="ARBA" id="ARBA00010617"/>
    </source>
</evidence>
<evidence type="ECO:0000313" key="8">
    <source>
        <dbReference type="Proteomes" id="UP001202328"/>
    </source>
</evidence>
<feature type="binding site" description="axial binding residue" evidence="5">
    <location>
        <position position="848"/>
    </location>
    <ligand>
        <name>heme</name>
        <dbReference type="ChEBI" id="CHEBI:30413"/>
    </ligand>
    <ligandPart>
        <name>Fe</name>
        <dbReference type="ChEBI" id="CHEBI:18248"/>
    </ligandPart>
</feature>
<dbReference type="Gene3D" id="1.10.630.10">
    <property type="entry name" value="Cytochrome P450"/>
    <property type="match status" value="2"/>
</dbReference>
<dbReference type="PRINTS" id="PR00385">
    <property type="entry name" value="P450"/>
</dbReference>
<dbReference type="PRINTS" id="PR00463">
    <property type="entry name" value="EP450I"/>
</dbReference>
<dbReference type="InterPro" id="IPR017972">
    <property type="entry name" value="Cyt_P450_CS"/>
</dbReference>
<accession>A0AAD4XSM0</accession>
<comment type="cofactor">
    <cofactor evidence="5">
        <name>heme</name>
        <dbReference type="ChEBI" id="CHEBI:30413"/>
    </cofactor>
</comment>
<comment type="caution">
    <text evidence="7">The sequence shown here is derived from an EMBL/GenBank/DDBJ whole genome shotgun (WGS) entry which is preliminary data.</text>
</comment>
<keyword evidence="5" id="KW-0349">Heme</keyword>
<dbReference type="GO" id="GO:0004497">
    <property type="term" value="F:monooxygenase activity"/>
    <property type="evidence" value="ECO:0007669"/>
    <property type="project" value="InterPro"/>
</dbReference>
<dbReference type="EMBL" id="JAJJMB010005286">
    <property type="protein sequence ID" value="KAI3940014.1"/>
    <property type="molecule type" value="Genomic_DNA"/>
</dbReference>
<evidence type="ECO:0000313" key="7">
    <source>
        <dbReference type="EMBL" id="KAI3940014.1"/>
    </source>
</evidence>
<keyword evidence="6" id="KW-1133">Transmembrane helix</keyword>
<keyword evidence="6" id="KW-0812">Transmembrane</keyword>
<keyword evidence="3" id="KW-0560">Oxidoreductase</keyword>
<dbReference type="GO" id="GO:0016705">
    <property type="term" value="F:oxidoreductase activity, acting on paired donors, with incorporation or reduction of molecular oxygen"/>
    <property type="evidence" value="ECO:0007669"/>
    <property type="project" value="InterPro"/>
</dbReference>
<dbReference type="GO" id="GO:0020037">
    <property type="term" value="F:heme binding"/>
    <property type="evidence" value="ECO:0007669"/>
    <property type="project" value="InterPro"/>
</dbReference>